<organism evidence="1 2">
    <name type="scientific">Methanothermobacter marburgensis (strain ATCC BAA-927 / DSM 2133 / JCM 14651 / NBRC 100331 / OCM 82 / Marburg)</name>
    <name type="common">Methanobacterium thermoautotrophicum</name>
    <dbReference type="NCBI Taxonomy" id="79929"/>
    <lineage>
        <taxon>Archaea</taxon>
        <taxon>Methanobacteriati</taxon>
        <taxon>Methanobacteriota</taxon>
        <taxon>Methanomada group</taxon>
        <taxon>Methanobacteria</taxon>
        <taxon>Methanobacteriales</taxon>
        <taxon>Methanobacteriaceae</taxon>
        <taxon>Methanothermobacter</taxon>
    </lineage>
</organism>
<sequence length="189" mass="21124">MNGLLLVLPLIFLAVLLLVLLALPYRLILSGVRDAGRTELRISLMLWGMKFLSKRFKSEIKEGTMVEAKPRPLREVLLLGLKARWCIMDLIGALLSSITIRRARISVSVGLGEASDTAIITGYLWAISALTSSLRNIEINAAPDFFSGDVNGNFELELSLRPLKPVLVFIMLLLKRPFREFVLGLREFS</sequence>
<dbReference type="PATRIC" id="fig|79929.8.peg.987"/>
<evidence type="ECO:0000313" key="2">
    <source>
        <dbReference type="Proteomes" id="UP000000345"/>
    </source>
</evidence>
<gene>
    <name evidence="1" type="ordered locus">MTBMA_c10060</name>
</gene>
<reference evidence="1 2" key="2">
    <citation type="journal article" date="2010" name="J. Bacteriol.">
        <title>Complete genome sequence of Methanothermobacter marburgensis, a methanoarchaeon model organism.</title>
        <authorList>
            <person name="Liesegang H."/>
            <person name="Kaster A.K."/>
            <person name="Wiezer A."/>
            <person name="Goenrich M."/>
            <person name="Wollherr A."/>
            <person name="Seedorf H."/>
            <person name="Gottschalk G."/>
            <person name="Thauer R.K."/>
        </authorList>
    </citation>
    <scope>NUCLEOTIDE SEQUENCE [LARGE SCALE GENOMIC DNA]</scope>
    <source>
        <strain evidence="2">ATCC BAA-927 / DSM 2133 / JCM 14651 / NBRC 100331 / OCM 82 / Marburg</strain>
    </source>
</reference>
<dbReference type="Pfam" id="PF11167">
    <property type="entry name" value="DUF2953"/>
    <property type="match status" value="1"/>
</dbReference>
<dbReference type="InterPro" id="IPR021338">
    <property type="entry name" value="DUF2953"/>
</dbReference>
<evidence type="ECO:0008006" key="3">
    <source>
        <dbReference type="Google" id="ProtNLM"/>
    </source>
</evidence>
<dbReference type="KEGG" id="mmg:MTBMA_c10060"/>
<keyword evidence="2" id="KW-1185">Reference proteome</keyword>
<dbReference type="EMBL" id="CP001710">
    <property type="protein sequence ID" value="ADL58601.1"/>
    <property type="molecule type" value="Genomic_DNA"/>
</dbReference>
<accession>D9PWK3</accession>
<dbReference type="HOGENOM" id="CLU_1465095_0_0_2"/>
<dbReference type="PaxDb" id="79929-MTBMA_c10060"/>
<protein>
    <recommendedName>
        <fullName evidence="3">DUF2953 domain-containing protein</fullName>
    </recommendedName>
</protein>
<evidence type="ECO:0000313" key="1">
    <source>
        <dbReference type="EMBL" id="ADL58601.1"/>
    </source>
</evidence>
<reference key="1">
    <citation type="submission" date="2009-08" db="EMBL/GenBank/DDBJ databases">
        <title>The genome sequence of Methanothermobacter marburgensis.</title>
        <authorList>
            <person name="Kaster A."/>
            <person name="Seedorf H."/>
            <person name="Goenrich M."/>
            <person name="Wiezer A."/>
            <person name="Liesegang H."/>
            <person name="Thauer R."/>
            <person name="Gottschalk G."/>
        </authorList>
    </citation>
    <scope>NUCLEOTIDE SEQUENCE</scope>
    <source>
        <strain>Marburg</strain>
    </source>
</reference>
<dbReference type="STRING" id="79929.MTBMA_c10060"/>
<dbReference type="Proteomes" id="UP000000345">
    <property type="component" value="Chromosome"/>
</dbReference>
<name>D9PWK3_METTM</name>
<proteinExistence type="predicted"/>
<dbReference type="AlphaFoldDB" id="D9PWK3"/>